<dbReference type="AlphaFoldDB" id="A0A4R2GY65"/>
<evidence type="ECO:0000256" key="1">
    <source>
        <dbReference type="RuleBase" id="RU365021"/>
    </source>
</evidence>
<accession>A0A4R2GY65</accession>
<feature type="compositionally biased region" description="Low complexity" evidence="2">
    <location>
        <begin position="60"/>
        <end position="101"/>
    </location>
</feature>
<reference evidence="3 4" key="1">
    <citation type="submission" date="2019-03" db="EMBL/GenBank/DDBJ databases">
        <title>Genomic Encyclopedia of Type Strains, Phase IV (KMG-IV): sequencing the most valuable type-strain genomes for metagenomic binning, comparative biology and taxonomic classification.</title>
        <authorList>
            <person name="Goeker M."/>
        </authorList>
    </citation>
    <scope>NUCLEOTIDE SEQUENCE [LARGE SCALE GENOMIC DNA]</scope>
    <source>
        <strain evidence="3 4">DSM 22958</strain>
    </source>
</reference>
<keyword evidence="1" id="KW-0732">Signal</keyword>
<gene>
    <name evidence="3" type="ORF">EV666_101244</name>
</gene>
<proteinExistence type="inferred from homology"/>
<comment type="subcellular location">
    <subcellularLocation>
        <location evidence="1">Cell inner membrane</location>
    </subcellularLocation>
</comment>
<feature type="transmembrane region" description="Helical" evidence="1">
    <location>
        <begin position="897"/>
        <end position="917"/>
    </location>
</feature>
<dbReference type="Pfam" id="PF03170">
    <property type="entry name" value="BcsB"/>
    <property type="match status" value="1"/>
</dbReference>
<keyword evidence="4" id="KW-1185">Reference proteome</keyword>
<protein>
    <recommendedName>
        <fullName evidence="1">Cyclic di-GMP-binding protein</fullName>
    </recommendedName>
    <alternativeName>
        <fullName evidence="1">Cellulose synthase regulatory subunit</fullName>
    </alternativeName>
</protein>
<comment type="caution">
    <text evidence="3">The sequence shown here is derived from an EMBL/GenBank/DDBJ whole genome shotgun (WGS) entry which is preliminary data.</text>
</comment>
<dbReference type="OrthoDB" id="7615145at2"/>
<keyword evidence="1" id="KW-0472">Membrane</keyword>
<keyword evidence="1" id="KW-0973">c-di-GMP</keyword>
<dbReference type="InterPro" id="IPR018513">
    <property type="entry name" value="Cell_synthase_bac"/>
</dbReference>
<dbReference type="Gene3D" id="2.60.120.260">
    <property type="entry name" value="Galactose-binding domain-like"/>
    <property type="match status" value="2"/>
</dbReference>
<evidence type="ECO:0000256" key="2">
    <source>
        <dbReference type="SAM" id="MobiDB-lite"/>
    </source>
</evidence>
<keyword evidence="1" id="KW-1133">Transmembrane helix</keyword>
<dbReference type="UniPathway" id="UPA00694"/>
<dbReference type="GO" id="GO:0005886">
    <property type="term" value="C:plasma membrane"/>
    <property type="evidence" value="ECO:0007669"/>
    <property type="project" value="UniProtKB-SubCell"/>
</dbReference>
<sequence length="924" mass="97266">MMEVATVSAKRPAPFRIWRFMRLAAPILALAALAPLATDLRAQGLLDAAGALQSGARSIAPQEAAPPVVPQERQAAPGQPSQSPPEQAAPSQPGGAAAPSPMLQGRRMVFGAPPGGLPQRIRSFLPRGSATDDGRPTPNVQSAPGQDGEALREAGVELRRMPVNLHGYRLRGEIDATEWPVYLTDSDARSRLRFRVSYLTAISVMPEASVLTLLVNDVALGQTNLQAPSGTRYVVFDIPPDLMRPGWNSIRLTADMRHRVDCSLGATYELWTQIDAANTGLLVSGAPARVRDAQDIASLAPDSFGAFPVRAVIPGRTTIGSMDQIMKAVQGVALRARFLQPVVDMGPAAQGDAGLNLLVGVYKDIARQPGVEGLGAVTGPRVALLPAGAGRRPMLVVTGQTSQDLDAALESLARPEEARGSPSGLAALANYRGLRVSGAGRISLRQLNIPSVEFNGRLFRVGFDLVLPPDFYTSDYAKVRLRLDGGYVAGLGPEPQISISVNGRDAATTVLSRRDGEVFRSNEIPFPLGRLKPGFNRVEILARVPSPADKACDPVAAIGAPKRFLLLDTSELIIPTLARVADMPNLALYASAAFPLTLGERTQLFLPSPDRSAVGAAATLAAQMALAADRVVDLDVTVTPPADSTQSTLVVAPAGALSDATLAAVGVDAAALKSAWANRQNPAPADPAGLSAYAQLARQRTALTRNLPGYCMMPKVSDTGVVTPRQETPGAEAGKPGLDTTALPERDVLAQWNENIYGRTSLLAQVRGLFNNIVSLGSGMASGAKSLVQDASGKRQTIQVPAPTSLMMAQSVLRGGQSAALTLVTAPNGADLFDATACLTDPLVWSQVNGQKTLLDAASGEVTTIAPRETYFMPTTVFSVVNARLVAASWLSHNPSVYVVSSLLVAIFLGGTTTWLLRNIGRKQ</sequence>
<feature type="chain" id="PRO_5021037808" description="Cyclic di-GMP-binding protein" evidence="1">
    <location>
        <begin position="32"/>
        <end position="924"/>
    </location>
</feature>
<comment type="function">
    <text evidence="1">Binds the cellulose synthase activator, bis-(3'-5') cyclic diguanylic acid (c-di-GMP).</text>
</comment>
<dbReference type="GO" id="GO:0030244">
    <property type="term" value="P:cellulose biosynthetic process"/>
    <property type="evidence" value="ECO:0007669"/>
    <property type="project" value="UniProtKB-KW"/>
</dbReference>
<dbReference type="EMBL" id="SLWL01000001">
    <property type="protein sequence ID" value="TCO15994.1"/>
    <property type="molecule type" value="Genomic_DNA"/>
</dbReference>
<feature type="region of interest" description="Disordered" evidence="2">
    <location>
        <begin position="59"/>
        <end position="148"/>
    </location>
</feature>
<feature type="signal peptide" evidence="1">
    <location>
        <begin position="1"/>
        <end position="31"/>
    </location>
</feature>
<comment type="subunit">
    <text evidence="1">Tightly associated with the cellulose synthase catalytic subunit.</text>
</comment>
<organism evidence="3 4">
    <name type="scientific">Camelimonas lactis</name>
    <dbReference type="NCBI Taxonomy" id="659006"/>
    <lineage>
        <taxon>Bacteria</taxon>
        <taxon>Pseudomonadati</taxon>
        <taxon>Pseudomonadota</taxon>
        <taxon>Alphaproteobacteria</taxon>
        <taxon>Hyphomicrobiales</taxon>
        <taxon>Chelatococcaceae</taxon>
        <taxon>Camelimonas</taxon>
    </lineage>
</organism>
<name>A0A4R2GY65_9HYPH</name>
<keyword evidence="1" id="KW-0812">Transmembrane</keyword>
<evidence type="ECO:0000313" key="3">
    <source>
        <dbReference type="EMBL" id="TCO15994.1"/>
    </source>
</evidence>
<dbReference type="GO" id="GO:0006011">
    <property type="term" value="P:UDP-alpha-D-glucose metabolic process"/>
    <property type="evidence" value="ECO:0007669"/>
    <property type="project" value="InterPro"/>
</dbReference>
<evidence type="ECO:0000313" key="4">
    <source>
        <dbReference type="Proteomes" id="UP000294881"/>
    </source>
</evidence>
<keyword evidence="1" id="KW-0997">Cell inner membrane</keyword>
<dbReference type="Proteomes" id="UP000294881">
    <property type="component" value="Unassembled WGS sequence"/>
</dbReference>
<comment type="similarity">
    <text evidence="1">Belongs to the AcsB/BcsB family.</text>
</comment>
<keyword evidence="1" id="KW-0135">Cellulose biosynthesis</keyword>
<comment type="pathway">
    <text evidence="1">Glycan metabolism; bacterial cellulose biosynthesis.</text>
</comment>
<keyword evidence="1" id="KW-1003">Cell membrane</keyword>